<evidence type="ECO:0000313" key="4">
    <source>
        <dbReference type="EMBL" id="MCU6685023.1"/>
    </source>
</evidence>
<protein>
    <submittedName>
        <fullName evidence="4">S-layer homology domain-containing protein</fullName>
    </submittedName>
</protein>
<dbReference type="PROSITE" id="PS51272">
    <property type="entry name" value="SLH"/>
    <property type="match status" value="3"/>
</dbReference>
<feature type="signal peptide" evidence="2">
    <location>
        <begin position="1"/>
        <end position="20"/>
    </location>
</feature>
<proteinExistence type="predicted"/>
<comment type="caution">
    <text evidence="4">The sequence shown here is derived from an EMBL/GenBank/DDBJ whole genome shotgun (WGS) entry which is preliminary data.</text>
</comment>
<feature type="domain" description="SLH" evidence="3">
    <location>
        <begin position="187"/>
        <end position="246"/>
    </location>
</feature>
<dbReference type="InterPro" id="IPR051465">
    <property type="entry name" value="Cell_Envelope_Struct_Comp"/>
</dbReference>
<dbReference type="InterPro" id="IPR001119">
    <property type="entry name" value="SLH_dom"/>
</dbReference>
<dbReference type="RefSeq" id="WP_158367270.1">
    <property type="nucleotide sequence ID" value="NZ_JAOQJU010000001.1"/>
</dbReference>
<keyword evidence="2" id="KW-0732">Signal</keyword>
<gene>
    <name evidence="4" type="ORF">OCV99_00380</name>
</gene>
<dbReference type="PANTHER" id="PTHR43308:SF1">
    <property type="entry name" value="OUTER MEMBRANE PROTEIN ALPHA"/>
    <property type="match status" value="1"/>
</dbReference>
<evidence type="ECO:0000256" key="2">
    <source>
        <dbReference type="SAM" id="SignalP"/>
    </source>
</evidence>
<feature type="chain" id="PRO_5045409149" evidence="2">
    <location>
        <begin position="21"/>
        <end position="521"/>
    </location>
</feature>
<name>A0ABT2RI01_9FIRM</name>
<evidence type="ECO:0000256" key="1">
    <source>
        <dbReference type="ARBA" id="ARBA00022737"/>
    </source>
</evidence>
<evidence type="ECO:0000259" key="3">
    <source>
        <dbReference type="PROSITE" id="PS51272"/>
    </source>
</evidence>
<organism evidence="4 5">
    <name type="scientific">Dorea acetigenes</name>
    <dbReference type="NCBI Taxonomy" id="2981787"/>
    <lineage>
        <taxon>Bacteria</taxon>
        <taxon>Bacillati</taxon>
        <taxon>Bacillota</taxon>
        <taxon>Clostridia</taxon>
        <taxon>Lachnospirales</taxon>
        <taxon>Lachnospiraceae</taxon>
        <taxon>Dorea</taxon>
    </lineage>
</organism>
<keyword evidence="1" id="KW-0677">Repeat</keyword>
<sequence>MMRKRLLAMLLVLVLSFCQAAVVFASEVPQQKAGLETEEESGGELSVLEIGDYLRQGQTEEIVEKLEMPIVSSTQFFYSSAAHAKDGLRVEWYDDGAARQISVLCEDNKTVSIDGIRCGMDKEQVRRILKAAGYLPPQLTGGGETGASYEEYCDSRPDFFFVLDLYYDADGILEGFYWNNYSQGDILREPLSDVTRSDWFCGAVTYVYNNWLMTGLGDFVFGPGEPLARAQFAVIIHRMENSPQTEYFSAFPDVEDEQWYTEAILWANKNKIVTGYANGRFGPADLITREQMAVMMYRYAKTKGYDTQARAELSGYNDVSLVSAFAKEAMEWCVAEGIISGKDYGTRLDPQANAARAECAAIIARFVKKYSETEIPEKLDYEKIYGPLVDMCANSYGEYAKYNTYFLYDINHDGVKELLLQEGTCEADYLYYIYTIEKGRSICLGYTGGGWTMFYKDESGGKEDYILRLSAHMGYERIEKVWIDSFEVKYQVLSESETEGEYYSNPYPLEAHYVTDKTGLR</sequence>
<dbReference type="Proteomes" id="UP001652431">
    <property type="component" value="Unassembled WGS sequence"/>
</dbReference>
<keyword evidence="5" id="KW-1185">Reference proteome</keyword>
<feature type="domain" description="SLH" evidence="3">
    <location>
        <begin position="247"/>
        <end position="310"/>
    </location>
</feature>
<dbReference type="EMBL" id="JAOQJU010000001">
    <property type="protein sequence ID" value="MCU6685023.1"/>
    <property type="molecule type" value="Genomic_DNA"/>
</dbReference>
<evidence type="ECO:0000313" key="5">
    <source>
        <dbReference type="Proteomes" id="UP001652431"/>
    </source>
</evidence>
<accession>A0ABT2RI01</accession>
<feature type="domain" description="SLH" evidence="3">
    <location>
        <begin position="313"/>
        <end position="377"/>
    </location>
</feature>
<dbReference type="Pfam" id="PF00395">
    <property type="entry name" value="SLH"/>
    <property type="match status" value="3"/>
</dbReference>
<dbReference type="PANTHER" id="PTHR43308">
    <property type="entry name" value="OUTER MEMBRANE PROTEIN ALPHA-RELATED"/>
    <property type="match status" value="1"/>
</dbReference>
<reference evidence="4 5" key="1">
    <citation type="journal article" date="2021" name="ISME Commun">
        <title>Automated analysis of genomic sequences facilitates high-throughput and comprehensive description of bacteria.</title>
        <authorList>
            <person name="Hitch T.C.A."/>
        </authorList>
    </citation>
    <scope>NUCLEOTIDE SEQUENCE [LARGE SCALE GENOMIC DNA]</scope>
    <source>
        <strain evidence="4 5">Sanger_03</strain>
    </source>
</reference>